<dbReference type="InParanoid" id="A0A200R1K7"/>
<keyword evidence="2" id="KW-0677">Repeat</keyword>
<feature type="compositionally biased region" description="Polar residues" evidence="7">
    <location>
        <begin position="113"/>
        <end position="138"/>
    </location>
</feature>
<dbReference type="GO" id="GO:0003677">
    <property type="term" value="F:DNA binding"/>
    <property type="evidence" value="ECO:0007669"/>
    <property type="project" value="UniProtKB-KW"/>
</dbReference>
<comment type="caution">
    <text evidence="10">The sequence shown here is derived from an EMBL/GenBank/DDBJ whole genome shotgun (WGS) entry which is preliminary data.</text>
</comment>
<dbReference type="Gene3D" id="1.10.10.60">
    <property type="entry name" value="Homeodomain-like"/>
    <property type="match status" value="2"/>
</dbReference>
<dbReference type="CDD" id="cd00167">
    <property type="entry name" value="SANT"/>
    <property type="match status" value="1"/>
</dbReference>
<dbReference type="EMBL" id="MVGT01000483">
    <property type="protein sequence ID" value="OVA16571.1"/>
    <property type="molecule type" value="Genomic_DNA"/>
</dbReference>
<keyword evidence="5" id="KW-0804">Transcription</keyword>
<dbReference type="PANTHER" id="PTHR47995:SF18">
    <property type="entry name" value="TRANSCRIPTION FACTOR MYB65"/>
    <property type="match status" value="1"/>
</dbReference>
<gene>
    <name evidence="10" type="ORF">BVC80_1545g15</name>
</gene>
<protein>
    <submittedName>
        <fullName evidence="10">SANT/Myb domain</fullName>
    </submittedName>
</protein>
<evidence type="ECO:0000256" key="6">
    <source>
        <dbReference type="ARBA" id="ARBA00023242"/>
    </source>
</evidence>
<evidence type="ECO:0000259" key="8">
    <source>
        <dbReference type="PROSITE" id="PS50090"/>
    </source>
</evidence>
<dbReference type="PROSITE" id="PS50090">
    <property type="entry name" value="MYB_LIKE"/>
    <property type="match status" value="1"/>
</dbReference>
<dbReference type="SMART" id="SM00717">
    <property type="entry name" value="SANT"/>
    <property type="match status" value="1"/>
</dbReference>
<reference evidence="10 11" key="1">
    <citation type="journal article" date="2017" name="Mol. Plant">
        <title>The Genome of Medicinal Plant Macleaya cordata Provides New Insights into Benzylisoquinoline Alkaloids Metabolism.</title>
        <authorList>
            <person name="Liu X."/>
            <person name="Liu Y."/>
            <person name="Huang P."/>
            <person name="Ma Y."/>
            <person name="Qing Z."/>
            <person name="Tang Q."/>
            <person name="Cao H."/>
            <person name="Cheng P."/>
            <person name="Zheng Y."/>
            <person name="Yuan Z."/>
            <person name="Zhou Y."/>
            <person name="Liu J."/>
            <person name="Tang Z."/>
            <person name="Zhuo Y."/>
            <person name="Zhang Y."/>
            <person name="Yu L."/>
            <person name="Huang J."/>
            <person name="Yang P."/>
            <person name="Peng Q."/>
            <person name="Zhang J."/>
            <person name="Jiang W."/>
            <person name="Zhang Z."/>
            <person name="Lin K."/>
            <person name="Ro D.K."/>
            <person name="Chen X."/>
            <person name="Xiong X."/>
            <person name="Shang Y."/>
            <person name="Huang S."/>
            <person name="Zeng J."/>
        </authorList>
    </citation>
    <scope>NUCLEOTIDE SEQUENCE [LARGE SCALE GENOMIC DNA]</scope>
    <source>
        <strain evidence="11">cv. BLH2017</strain>
        <tissue evidence="10">Root</tissue>
    </source>
</reference>
<keyword evidence="3" id="KW-0805">Transcription regulation</keyword>
<evidence type="ECO:0000256" key="4">
    <source>
        <dbReference type="ARBA" id="ARBA00023125"/>
    </source>
</evidence>
<feature type="region of interest" description="Disordered" evidence="7">
    <location>
        <begin position="112"/>
        <end position="165"/>
    </location>
</feature>
<name>A0A200R1K7_MACCD</name>
<dbReference type="InterPro" id="IPR009057">
    <property type="entry name" value="Homeodomain-like_sf"/>
</dbReference>
<evidence type="ECO:0000256" key="3">
    <source>
        <dbReference type="ARBA" id="ARBA00023015"/>
    </source>
</evidence>
<dbReference type="OrthoDB" id="2143914at2759"/>
<proteinExistence type="predicted"/>
<evidence type="ECO:0000313" key="11">
    <source>
        <dbReference type="Proteomes" id="UP000195402"/>
    </source>
</evidence>
<dbReference type="FunFam" id="1.10.10.60:FF:000001">
    <property type="entry name" value="MYB-related transcription factor"/>
    <property type="match status" value="1"/>
</dbReference>
<feature type="domain" description="HTH myb-type" evidence="9">
    <location>
        <begin position="8"/>
        <end position="64"/>
    </location>
</feature>
<dbReference type="Proteomes" id="UP000195402">
    <property type="component" value="Unassembled WGS sequence"/>
</dbReference>
<evidence type="ECO:0000256" key="5">
    <source>
        <dbReference type="ARBA" id="ARBA00023163"/>
    </source>
</evidence>
<accession>A0A200R1K7</accession>
<evidence type="ECO:0000256" key="1">
    <source>
        <dbReference type="ARBA" id="ARBA00004123"/>
    </source>
</evidence>
<evidence type="ECO:0000259" key="9">
    <source>
        <dbReference type="PROSITE" id="PS51294"/>
    </source>
</evidence>
<dbReference type="InterPro" id="IPR017930">
    <property type="entry name" value="Myb_dom"/>
</dbReference>
<comment type="subcellular location">
    <subcellularLocation>
        <location evidence="1">Nucleus</location>
    </subcellularLocation>
</comment>
<dbReference type="AlphaFoldDB" id="A0A200R1K7"/>
<sequence>MEREETKEEIIKKGPWKPEEDLLLKSYIETHGEGKWTTVSKRSGLMRGAKSCRMRWKNHLRPNIKRGRLPGRTDNEVKNYWNTHISKRNLHQCQTMGSDYNKKIKRLSHAMDTHSTSTGTTRNETIINTQPTSNASTRNNDRIRIDGSDEGAGDVSPDTQPTSTGISAACHDVIINRSDEGGLLIQSTTLPDLSLADDTRRREDDDILSWWLSDESTFYVPFIPSSSTLDFSVLSFESFDEHSSEECWNKHLSWF</sequence>
<evidence type="ECO:0000256" key="7">
    <source>
        <dbReference type="SAM" id="MobiDB-lite"/>
    </source>
</evidence>
<dbReference type="PANTHER" id="PTHR47995">
    <property type="entry name" value="TRANSCRIPTION FACTOR MYB33-RELATED"/>
    <property type="match status" value="1"/>
</dbReference>
<organism evidence="10 11">
    <name type="scientific">Macleaya cordata</name>
    <name type="common">Five-seeded plume-poppy</name>
    <name type="synonym">Bocconia cordata</name>
    <dbReference type="NCBI Taxonomy" id="56857"/>
    <lineage>
        <taxon>Eukaryota</taxon>
        <taxon>Viridiplantae</taxon>
        <taxon>Streptophyta</taxon>
        <taxon>Embryophyta</taxon>
        <taxon>Tracheophyta</taxon>
        <taxon>Spermatophyta</taxon>
        <taxon>Magnoliopsida</taxon>
        <taxon>Ranunculales</taxon>
        <taxon>Papaveraceae</taxon>
        <taxon>Papaveroideae</taxon>
        <taxon>Macleaya</taxon>
    </lineage>
</organism>
<dbReference type="Pfam" id="PF00249">
    <property type="entry name" value="Myb_DNA-binding"/>
    <property type="match status" value="1"/>
</dbReference>
<dbReference type="SUPFAM" id="SSF46689">
    <property type="entry name" value="Homeodomain-like"/>
    <property type="match status" value="1"/>
</dbReference>
<keyword evidence="6" id="KW-0539">Nucleus</keyword>
<feature type="domain" description="Myb-like" evidence="8">
    <location>
        <begin position="8"/>
        <end position="60"/>
    </location>
</feature>
<evidence type="ECO:0000313" key="10">
    <source>
        <dbReference type="EMBL" id="OVA16571.1"/>
    </source>
</evidence>
<keyword evidence="4" id="KW-0238">DNA-binding</keyword>
<dbReference type="GO" id="GO:0005634">
    <property type="term" value="C:nucleus"/>
    <property type="evidence" value="ECO:0007669"/>
    <property type="project" value="UniProtKB-SubCell"/>
</dbReference>
<dbReference type="PROSITE" id="PS51294">
    <property type="entry name" value="HTH_MYB"/>
    <property type="match status" value="1"/>
</dbReference>
<keyword evidence="11" id="KW-1185">Reference proteome</keyword>
<evidence type="ECO:0000256" key="2">
    <source>
        <dbReference type="ARBA" id="ARBA00022737"/>
    </source>
</evidence>
<dbReference type="InterPro" id="IPR001005">
    <property type="entry name" value="SANT/Myb"/>
</dbReference>